<evidence type="ECO:0000313" key="2">
    <source>
        <dbReference type="EMBL" id="GAA0158942.1"/>
    </source>
</evidence>
<gene>
    <name evidence="2" type="ORF">LIER_15842</name>
</gene>
<dbReference type="Proteomes" id="UP001454036">
    <property type="component" value="Unassembled WGS sequence"/>
</dbReference>
<protein>
    <submittedName>
        <fullName evidence="2">Uncharacterized protein</fullName>
    </submittedName>
</protein>
<feature type="region of interest" description="Disordered" evidence="1">
    <location>
        <begin position="26"/>
        <end position="65"/>
    </location>
</feature>
<reference evidence="2 3" key="1">
    <citation type="submission" date="2024-01" db="EMBL/GenBank/DDBJ databases">
        <title>The complete chloroplast genome sequence of Lithospermum erythrorhizon: insights into the phylogenetic relationship among Boraginaceae species and the maternal lineages of purple gromwells.</title>
        <authorList>
            <person name="Okada T."/>
            <person name="Watanabe K."/>
        </authorList>
    </citation>
    <scope>NUCLEOTIDE SEQUENCE [LARGE SCALE GENOMIC DNA]</scope>
</reference>
<keyword evidence="3" id="KW-1185">Reference proteome</keyword>
<name>A0AAV3Q705_LITER</name>
<sequence>MESGFRVEYPVIRSVDISNRPIQLLPSSAMSGPGITSTQGDHSLTRGKAVADQEGTRSTVQRHIPPKRISTRQTTVITSPELIRQTLTMDQAQVNPQQELAITRYPLINSKSCITPP</sequence>
<feature type="compositionally biased region" description="Polar residues" evidence="1">
    <location>
        <begin position="26"/>
        <end position="42"/>
    </location>
</feature>
<accession>A0AAV3Q705</accession>
<dbReference type="AlphaFoldDB" id="A0AAV3Q705"/>
<comment type="caution">
    <text evidence="2">The sequence shown here is derived from an EMBL/GenBank/DDBJ whole genome shotgun (WGS) entry which is preliminary data.</text>
</comment>
<proteinExistence type="predicted"/>
<evidence type="ECO:0000256" key="1">
    <source>
        <dbReference type="SAM" id="MobiDB-lite"/>
    </source>
</evidence>
<organism evidence="2 3">
    <name type="scientific">Lithospermum erythrorhizon</name>
    <name type="common">Purple gromwell</name>
    <name type="synonym">Lithospermum officinale var. erythrorhizon</name>
    <dbReference type="NCBI Taxonomy" id="34254"/>
    <lineage>
        <taxon>Eukaryota</taxon>
        <taxon>Viridiplantae</taxon>
        <taxon>Streptophyta</taxon>
        <taxon>Embryophyta</taxon>
        <taxon>Tracheophyta</taxon>
        <taxon>Spermatophyta</taxon>
        <taxon>Magnoliopsida</taxon>
        <taxon>eudicotyledons</taxon>
        <taxon>Gunneridae</taxon>
        <taxon>Pentapetalae</taxon>
        <taxon>asterids</taxon>
        <taxon>lamiids</taxon>
        <taxon>Boraginales</taxon>
        <taxon>Boraginaceae</taxon>
        <taxon>Boraginoideae</taxon>
        <taxon>Lithospermeae</taxon>
        <taxon>Lithospermum</taxon>
    </lineage>
</organism>
<dbReference type="EMBL" id="BAABME010003477">
    <property type="protein sequence ID" value="GAA0158942.1"/>
    <property type="molecule type" value="Genomic_DNA"/>
</dbReference>
<evidence type="ECO:0000313" key="3">
    <source>
        <dbReference type="Proteomes" id="UP001454036"/>
    </source>
</evidence>